<feature type="region of interest" description="Disordered" evidence="2">
    <location>
        <begin position="1001"/>
        <end position="1039"/>
    </location>
</feature>
<dbReference type="EMBL" id="CP001778">
    <property type="protein sequence ID" value="ADD43275.1"/>
    <property type="molecule type" value="Genomic_DNA"/>
</dbReference>
<dbReference type="eggNOG" id="COG0507">
    <property type="taxonomic scope" value="Bacteria"/>
</dbReference>
<dbReference type="Gene3D" id="3.40.50.300">
    <property type="entry name" value="P-loop containing nucleotide triphosphate hydrolases"/>
    <property type="match status" value="2"/>
</dbReference>
<dbReference type="SUPFAM" id="SSF55464">
    <property type="entry name" value="Origin of replication-binding domain, RBD-like"/>
    <property type="match status" value="1"/>
</dbReference>
<organism evidence="4 5">
    <name type="scientific">Stackebrandtia nassauensis (strain DSM 44728 / CIP 108903 / NRRL B-16338 / NBRC 102104 / LLR-40K-21)</name>
    <dbReference type="NCBI Taxonomy" id="446470"/>
    <lineage>
        <taxon>Bacteria</taxon>
        <taxon>Bacillati</taxon>
        <taxon>Actinomycetota</taxon>
        <taxon>Actinomycetes</taxon>
        <taxon>Glycomycetales</taxon>
        <taxon>Glycomycetaceae</taxon>
        <taxon>Stackebrandtia</taxon>
    </lineage>
</organism>
<dbReference type="InterPro" id="IPR027417">
    <property type="entry name" value="P-loop_NTPase"/>
</dbReference>
<name>D3PWQ3_STANL</name>
<dbReference type="HOGENOM" id="CLU_249622_0_0_11"/>
<dbReference type="CDD" id="cd18809">
    <property type="entry name" value="SF1_C_RecD"/>
    <property type="match status" value="1"/>
</dbReference>
<evidence type="ECO:0000259" key="3">
    <source>
        <dbReference type="Pfam" id="PF08751"/>
    </source>
</evidence>
<evidence type="ECO:0000256" key="1">
    <source>
        <dbReference type="SAM" id="Coils"/>
    </source>
</evidence>
<feature type="coiled-coil region" evidence="1">
    <location>
        <begin position="1256"/>
        <end position="1283"/>
    </location>
</feature>
<feature type="region of interest" description="Disordered" evidence="2">
    <location>
        <begin position="1093"/>
        <end position="1127"/>
    </location>
</feature>
<dbReference type="Gene3D" id="2.30.30.940">
    <property type="match status" value="1"/>
</dbReference>
<dbReference type="STRING" id="446470.Snas_3615"/>
<feature type="domain" description="TrwC relaxase" evidence="3">
    <location>
        <begin position="53"/>
        <end position="414"/>
    </location>
</feature>
<accession>D3PWQ3</accession>
<dbReference type="SUPFAM" id="SSF52540">
    <property type="entry name" value="P-loop containing nucleoside triphosphate hydrolases"/>
    <property type="match status" value="2"/>
</dbReference>
<dbReference type="Proteomes" id="UP000000844">
    <property type="component" value="Chromosome"/>
</dbReference>
<protein>
    <submittedName>
        <fullName evidence="4">TrwC relaxase</fullName>
    </submittedName>
</protein>
<keyword evidence="1" id="KW-0175">Coiled coil</keyword>
<keyword evidence="5" id="KW-1185">Reference proteome</keyword>
<feature type="compositionally biased region" description="Basic and acidic residues" evidence="2">
    <location>
        <begin position="1093"/>
        <end position="1102"/>
    </location>
</feature>
<feature type="compositionally biased region" description="Low complexity" evidence="2">
    <location>
        <begin position="1021"/>
        <end position="1033"/>
    </location>
</feature>
<gene>
    <name evidence="4" type="ordered locus">Snas_3615</name>
</gene>
<evidence type="ECO:0000313" key="5">
    <source>
        <dbReference type="Proteomes" id="UP000000844"/>
    </source>
</evidence>
<reference evidence="4 5" key="1">
    <citation type="journal article" date="2009" name="Stand. Genomic Sci.">
        <title>Complete genome sequence of Stackebrandtia nassauensis type strain (LLR-40K-21).</title>
        <authorList>
            <person name="Munk C."/>
            <person name="Lapidus A."/>
            <person name="Copeland A."/>
            <person name="Jando M."/>
            <person name="Mayilraj S."/>
            <person name="Glavina Del Rio T."/>
            <person name="Nolan M."/>
            <person name="Chen F."/>
            <person name="Lucas S."/>
            <person name="Tice H."/>
            <person name="Cheng J.F."/>
            <person name="Han C."/>
            <person name="Detter J.C."/>
            <person name="Bruce D."/>
            <person name="Goodwin L."/>
            <person name="Chain P."/>
            <person name="Pitluck S."/>
            <person name="Goker M."/>
            <person name="Ovchinikova G."/>
            <person name="Pati A."/>
            <person name="Ivanova N."/>
            <person name="Mavromatis K."/>
            <person name="Chen A."/>
            <person name="Palaniappan K."/>
            <person name="Land M."/>
            <person name="Hauser L."/>
            <person name="Chang Y.J."/>
            <person name="Jeffries C.D."/>
            <person name="Bristow J."/>
            <person name="Eisen J.A."/>
            <person name="Markowitz V."/>
            <person name="Hugenholtz P."/>
            <person name="Kyrpides N.C."/>
            <person name="Klenk H.P."/>
        </authorList>
    </citation>
    <scope>NUCLEOTIDE SEQUENCE [LARGE SCALE GENOMIC DNA]</scope>
    <source>
        <strain evidence="5">DSM 44728 / CIP 108903 / NRRL B-16338 / NBRC 102104 / LLR-40K-21</strain>
    </source>
</reference>
<proteinExistence type="predicted"/>
<evidence type="ECO:0000256" key="2">
    <source>
        <dbReference type="SAM" id="MobiDB-lite"/>
    </source>
</evidence>
<dbReference type="Pfam" id="PF13604">
    <property type="entry name" value="AAA_30"/>
    <property type="match status" value="1"/>
</dbReference>
<dbReference type="InterPro" id="IPR014862">
    <property type="entry name" value="TrwC"/>
</dbReference>
<feature type="compositionally biased region" description="Pro residues" evidence="2">
    <location>
        <begin position="1464"/>
        <end position="1481"/>
    </location>
</feature>
<dbReference type="NCBIfam" id="NF041492">
    <property type="entry name" value="MobF"/>
    <property type="match status" value="1"/>
</dbReference>
<dbReference type="Pfam" id="PF08751">
    <property type="entry name" value="TrwC"/>
    <property type="match status" value="1"/>
</dbReference>
<sequence length="1481" mass="160662">MAWVTTLGPVMAQIDYRLRDSIGCAVPVDGDTGPHPQYSETLVAGSGGSLVLAGSGISQFQLEPGAAMTEADKTRMRLLADGKHPDTGAQLVVAKRATAPEAMLSARPLADALQAAAADNNVSVPVLLGDDKVVVQRVERMLRGLTRDGVHKIPVKDAAWIAAKAGVELADSYPASTLATAWANANRTIRIGNRGFDLTLDMPKSFSIVQALAPEPVATQLDAVFQEAVRETVAALETWTAYGLKGHHGDGKKARRVDADGLISWVATHRTARPVATAAPDPHLHAHVQILNMVHCSDDKWRTVASGGRDIFRHAHAADAYIKARIRHYTSTQLGIQWHRDPVTRQWEITGITPDMRGVFSKRQHQVLAAVAANWVQEPHATPRQSKACAAATRQPAAPWDIAALLQDWHRQAALTGADVDQLLRSITAEASPPSARQGLRPTIVEIADEVFHPDVGVTSHRKSVTRADILAAVAEALPAGVDCLERLEHLTDQVLAVDGYAVRLKRDAGATLSNAQRYTTADIVASEIAIFNAASKRLNGAYPRVDASLVAEVVADFETSAGFHLSQQQRAVIDRLATSGHGVDAVIGVPGSGKTTIMRVLAEAHARAGHQVWGASTAAVAALRLRHATAIPSRTVAYWLHRITSGPGLEGVDVLVVDEAGMADDRQKATLLSAAERSGTQIIGIGDTFQLRSPGVGSTFGDVHTIVGGQVLTDFRRQRYETHRHALSAWRFDHRRETLHMFADTGAIHATNSLDDTLAGMTAAWWARFQHITNPHDAIDQIMVLAGHNSDVTILNAAAQATRLAAGHLDAGTGFTYTTAPGQAMRLYAGDVVVTRANDYRPRGQGPDILNGIRAHVVTIDAATGQLRLEWRETTPCGAILRQQTVSRDYIDAGNVSLGYAMVVHKDQGGQAEHVIVNLTGMSPDAAYAALSRHMEHVDAFLAREVVEHADRATRLGAARDGQDLLQRAIDAYADYLERPDPEPVALAEVAGYEEYLDHRTWPQPTSTTDPFRHHHQSDDPAAATPADAASDIEAPRLDQPWWQRRLGAFTTDELQTQRAALESGDAAAPESDLAHIEAELGLRRSMRIDVRDAESRDRTQARTTAARAVSRSAEPDDPDRPTPAPRLQAAIDAERTLPNTMLPVPSTPTTGTTGAAAIGEKPLWDQWWQRRHGAFTRAELTDRLRELDATIDYVEHELATARTLSDQRAQAMPQRLADARNGDGPQACSLIAHRRALVATAQASARVDREHAAAQAAQARMDSLHRRAQELRAEAKQFSVELWMGGTTRKRLYRDINAVVDQQAEAKYERDARREAGHRARIAAAAAARRVGLPHHTAAKQALRDLKQNWEQRYAHAIDADIAAAKQTLPRTMTLTVTRADVDKAHVEVDEIRSELSTRDRMKQATIDNADTDRAQARTVAARVVERGVTATDPDTPAPSPRMRAALNAASAIQQRARHSPTTPPPHHQTPAPGPTLEQ</sequence>
<evidence type="ECO:0000313" key="4">
    <source>
        <dbReference type="EMBL" id="ADD43275.1"/>
    </source>
</evidence>
<feature type="compositionally biased region" description="Low complexity" evidence="2">
    <location>
        <begin position="1103"/>
        <end position="1114"/>
    </location>
</feature>
<feature type="region of interest" description="Disordered" evidence="2">
    <location>
        <begin position="1430"/>
        <end position="1481"/>
    </location>
</feature>
<dbReference type="KEGG" id="sna:Snas_3615"/>